<dbReference type="EMBL" id="CAKXZS010000010">
    <property type="protein sequence ID" value="CAH2396884.1"/>
    <property type="molecule type" value="Genomic_DNA"/>
</dbReference>
<proteinExistence type="predicted"/>
<comment type="caution">
    <text evidence="1">The sequence shown here is derived from an EMBL/GenBank/DDBJ whole genome shotgun (WGS) entry which is preliminary data.</text>
</comment>
<accession>A0ABN8JHQ9</accession>
<dbReference type="Proteomes" id="UP001152604">
    <property type="component" value="Unassembled WGS sequence"/>
</dbReference>
<evidence type="ECO:0000313" key="1">
    <source>
        <dbReference type="EMBL" id="CAH2396884.1"/>
    </source>
</evidence>
<gene>
    <name evidence="1" type="ORF">MES4922_180022</name>
</gene>
<name>A0ABN8JHQ9_9HYPH</name>
<evidence type="ECO:0000313" key="2">
    <source>
        <dbReference type="Proteomes" id="UP001152604"/>
    </source>
</evidence>
<organism evidence="1 2">
    <name type="scientific">Mesorhizobium ventifaucium</name>
    <dbReference type="NCBI Taxonomy" id="666020"/>
    <lineage>
        <taxon>Bacteria</taxon>
        <taxon>Pseudomonadati</taxon>
        <taxon>Pseudomonadota</taxon>
        <taxon>Alphaproteobacteria</taxon>
        <taxon>Hyphomicrobiales</taxon>
        <taxon>Phyllobacteriaceae</taxon>
        <taxon>Mesorhizobium</taxon>
    </lineage>
</organism>
<reference evidence="1" key="1">
    <citation type="submission" date="2022-03" db="EMBL/GenBank/DDBJ databases">
        <authorList>
            <person name="Brunel B."/>
        </authorList>
    </citation>
    <scope>NUCLEOTIDE SEQUENCE</scope>
    <source>
        <strain evidence="1">STM4922sample</strain>
    </source>
</reference>
<keyword evidence="2" id="KW-1185">Reference proteome</keyword>
<sequence>MQDRLDHRRQCPPSDLVSIGGTYYILYRSRSHPTVVEVHQLAARIRILDEGPLVASHPHLEGRRR</sequence>
<protein>
    <submittedName>
        <fullName evidence="1">Uncharacterized protein</fullName>
    </submittedName>
</protein>